<dbReference type="RefSeq" id="WP_073260399.1">
    <property type="nucleotide sequence ID" value="NZ_FRCS01000008.1"/>
</dbReference>
<dbReference type="Proteomes" id="UP000184440">
    <property type="component" value="Unassembled WGS sequence"/>
</dbReference>
<evidence type="ECO:0000256" key="3">
    <source>
        <dbReference type="SAM" id="MobiDB-lite"/>
    </source>
</evidence>
<feature type="domain" description="Nucleotidyl transferase" evidence="4">
    <location>
        <begin position="8"/>
        <end position="114"/>
    </location>
</feature>
<dbReference type="STRING" id="134849.SAMN05443668_108154"/>
<dbReference type="InterPro" id="IPR050065">
    <property type="entry name" value="GlmU-like"/>
</dbReference>
<dbReference type="EMBL" id="FRCS01000008">
    <property type="protein sequence ID" value="SHN42267.1"/>
    <property type="molecule type" value="Genomic_DNA"/>
</dbReference>
<evidence type="ECO:0000313" key="5">
    <source>
        <dbReference type="EMBL" id="SHN42267.1"/>
    </source>
</evidence>
<dbReference type="InterPro" id="IPR005835">
    <property type="entry name" value="NTP_transferase_dom"/>
</dbReference>
<dbReference type="SUPFAM" id="SSF53448">
    <property type="entry name" value="Nucleotide-diphospho-sugar transferases"/>
    <property type="match status" value="1"/>
</dbReference>
<dbReference type="OrthoDB" id="9801810at2"/>
<sequence length="320" mass="32651">MTDRGLCTVVLAAGAGTRLRPLTELRPKALCPVGNVPLLDRALARLTSLGLSGPGAVAVNAHHHAEQIAAAVAGRAHLSVEQPEALGTAGAVAALRDWVAGRDVLVVNADAYLAGALPADFVAGWSGERPRLLVVEAGDRRRDFDRWRFAGVSLLPAEAAARLRPEPTGLYEVLWRAAWAAGALELTPFDGTFIDCGNPADYLAANLHARRHAADTPASAASDASAGAGTADSSDTDADARSAASDGAGPGAGDRRYVAGVEPGIDPAAVVTGEAVESVVGAGAVVAGRIVRCVVWPGARVDAHESLTDAIRADALTVHA</sequence>
<gene>
    <name evidence="5" type="ORF">SAMN05443668_108154</name>
</gene>
<protein>
    <submittedName>
        <fullName evidence="5">Mannose-1-phosphate guanylyltransferase</fullName>
    </submittedName>
</protein>
<proteinExistence type="predicted"/>
<dbReference type="GO" id="GO:0016779">
    <property type="term" value="F:nucleotidyltransferase activity"/>
    <property type="evidence" value="ECO:0007669"/>
    <property type="project" value="UniProtKB-KW"/>
</dbReference>
<keyword evidence="6" id="KW-1185">Reference proteome</keyword>
<feature type="compositionally biased region" description="Low complexity" evidence="3">
    <location>
        <begin position="217"/>
        <end position="233"/>
    </location>
</feature>
<reference evidence="5 6" key="1">
    <citation type="submission" date="2016-11" db="EMBL/GenBank/DDBJ databases">
        <authorList>
            <person name="Jaros S."/>
            <person name="Januszkiewicz K."/>
            <person name="Wedrychowicz H."/>
        </authorList>
    </citation>
    <scope>NUCLEOTIDE SEQUENCE [LARGE SCALE GENOMIC DNA]</scope>
    <source>
        <strain evidence="5 6">DSM 46144</strain>
    </source>
</reference>
<name>A0A1M7R7I0_9ACTN</name>
<evidence type="ECO:0000313" key="6">
    <source>
        <dbReference type="Proteomes" id="UP000184440"/>
    </source>
</evidence>
<keyword evidence="2 5" id="KW-0548">Nucleotidyltransferase</keyword>
<dbReference type="Gene3D" id="3.90.550.10">
    <property type="entry name" value="Spore Coat Polysaccharide Biosynthesis Protein SpsA, Chain A"/>
    <property type="match status" value="1"/>
</dbReference>
<dbReference type="PANTHER" id="PTHR43584:SF8">
    <property type="entry name" value="N-ACETYLMURAMATE ALPHA-1-PHOSPHATE URIDYLYLTRANSFERASE"/>
    <property type="match status" value="1"/>
</dbReference>
<organism evidence="5 6">
    <name type="scientific">Cryptosporangium aurantiacum</name>
    <dbReference type="NCBI Taxonomy" id="134849"/>
    <lineage>
        <taxon>Bacteria</taxon>
        <taxon>Bacillati</taxon>
        <taxon>Actinomycetota</taxon>
        <taxon>Actinomycetes</taxon>
        <taxon>Cryptosporangiales</taxon>
        <taxon>Cryptosporangiaceae</taxon>
        <taxon>Cryptosporangium</taxon>
    </lineage>
</organism>
<dbReference type="InterPro" id="IPR029044">
    <property type="entry name" value="Nucleotide-diphossugar_trans"/>
</dbReference>
<dbReference type="PANTHER" id="PTHR43584">
    <property type="entry name" value="NUCLEOTIDYL TRANSFERASE"/>
    <property type="match status" value="1"/>
</dbReference>
<evidence type="ECO:0000259" key="4">
    <source>
        <dbReference type="Pfam" id="PF00483"/>
    </source>
</evidence>
<dbReference type="Pfam" id="PF00483">
    <property type="entry name" value="NTP_transferase"/>
    <property type="match status" value="1"/>
</dbReference>
<keyword evidence="1 5" id="KW-0808">Transferase</keyword>
<accession>A0A1M7R7I0</accession>
<evidence type="ECO:0000256" key="1">
    <source>
        <dbReference type="ARBA" id="ARBA00022679"/>
    </source>
</evidence>
<dbReference type="AlphaFoldDB" id="A0A1M7R7I0"/>
<evidence type="ECO:0000256" key="2">
    <source>
        <dbReference type="ARBA" id="ARBA00022695"/>
    </source>
</evidence>
<feature type="region of interest" description="Disordered" evidence="3">
    <location>
        <begin position="217"/>
        <end position="255"/>
    </location>
</feature>